<protein>
    <submittedName>
        <fullName evidence="2">DUF2752 domain-containing protein</fullName>
    </submittedName>
</protein>
<dbReference type="InterPro" id="IPR021215">
    <property type="entry name" value="DUF2752"/>
</dbReference>
<reference evidence="2" key="1">
    <citation type="submission" date="2020-10" db="EMBL/GenBank/DDBJ databases">
        <authorList>
            <person name="Gilroy R."/>
        </authorList>
    </citation>
    <scope>NUCLEOTIDE SEQUENCE</scope>
    <source>
        <strain evidence="2">ChiHecec2B26-709</strain>
    </source>
</reference>
<dbReference type="AlphaFoldDB" id="A0A9D1GLB8"/>
<evidence type="ECO:0000256" key="1">
    <source>
        <dbReference type="SAM" id="Phobius"/>
    </source>
</evidence>
<evidence type="ECO:0000313" key="2">
    <source>
        <dbReference type="EMBL" id="HIT46263.1"/>
    </source>
</evidence>
<dbReference type="Proteomes" id="UP000886881">
    <property type="component" value="Unassembled WGS sequence"/>
</dbReference>
<dbReference type="EMBL" id="DVLC01000004">
    <property type="protein sequence ID" value="HIT46263.1"/>
    <property type="molecule type" value="Genomic_DNA"/>
</dbReference>
<keyword evidence="1" id="KW-1133">Transmembrane helix</keyword>
<name>A0A9D1GLB8_9BACT</name>
<gene>
    <name evidence="2" type="ORF">IAC35_00200</name>
</gene>
<keyword evidence="1" id="KW-0812">Transmembrane</keyword>
<reference evidence="2" key="2">
    <citation type="journal article" date="2021" name="PeerJ">
        <title>Extensive microbial diversity within the chicken gut microbiome revealed by metagenomics and culture.</title>
        <authorList>
            <person name="Gilroy R."/>
            <person name="Ravi A."/>
            <person name="Getino M."/>
            <person name="Pursley I."/>
            <person name="Horton D.L."/>
            <person name="Alikhan N.F."/>
            <person name="Baker D."/>
            <person name="Gharbi K."/>
            <person name="Hall N."/>
            <person name="Watson M."/>
            <person name="Adriaenssens E.M."/>
            <person name="Foster-Nyarko E."/>
            <person name="Jarju S."/>
            <person name="Secka A."/>
            <person name="Antonio M."/>
            <person name="Oren A."/>
            <person name="Chaudhuri R.R."/>
            <person name="La Ragione R."/>
            <person name="Hildebrand F."/>
            <person name="Pallen M.J."/>
        </authorList>
    </citation>
    <scope>NUCLEOTIDE SEQUENCE</scope>
    <source>
        <strain evidence="2">ChiHecec2B26-709</strain>
    </source>
</reference>
<proteinExistence type="predicted"/>
<accession>A0A9D1GLB8</accession>
<organism evidence="2 3">
    <name type="scientific">Candidatus Cryptobacteroides merdipullorum</name>
    <dbReference type="NCBI Taxonomy" id="2840771"/>
    <lineage>
        <taxon>Bacteria</taxon>
        <taxon>Pseudomonadati</taxon>
        <taxon>Bacteroidota</taxon>
        <taxon>Bacteroidia</taxon>
        <taxon>Bacteroidales</taxon>
        <taxon>Candidatus Cryptobacteroides</taxon>
    </lineage>
</organism>
<keyword evidence="1" id="KW-0472">Membrane</keyword>
<sequence length="122" mass="13666">MRVAKIVLFGGGIVVLTVLGMFDPSKFSFFPRCPFLLLTGLQCPGCGTQRALHQLLHLHIGEAFRYNAMMVMAIPLLLFLLAAELLKDGHPRLYRASISPALSWTVLAAVLLWWVLRNIFGW</sequence>
<feature type="transmembrane region" description="Helical" evidence="1">
    <location>
        <begin position="66"/>
        <end position="86"/>
    </location>
</feature>
<feature type="transmembrane region" description="Helical" evidence="1">
    <location>
        <begin position="98"/>
        <end position="116"/>
    </location>
</feature>
<comment type="caution">
    <text evidence="2">The sequence shown here is derived from an EMBL/GenBank/DDBJ whole genome shotgun (WGS) entry which is preliminary data.</text>
</comment>
<dbReference type="Pfam" id="PF10825">
    <property type="entry name" value="DUF2752"/>
    <property type="match status" value="1"/>
</dbReference>
<evidence type="ECO:0000313" key="3">
    <source>
        <dbReference type="Proteomes" id="UP000886881"/>
    </source>
</evidence>